<dbReference type="KEGG" id="taes:123051410"/>
<dbReference type="InterPro" id="IPR056594">
    <property type="entry name" value="AT5G49610-like_b-prop"/>
</dbReference>
<keyword evidence="4" id="KW-1185">Reference proteome</keyword>
<dbReference type="OMA" id="KLCTIIY"/>
<organism evidence="3">
    <name type="scientific">Triticum aestivum</name>
    <name type="common">Wheat</name>
    <dbReference type="NCBI Taxonomy" id="4565"/>
    <lineage>
        <taxon>Eukaryota</taxon>
        <taxon>Viridiplantae</taxon>
        <taxon>Streptophyta</taxon>
        <taxon>Embryophyta</taxon>
        <taxon>Tracheophyta</taxon>
        <taxon>Spermatophyta</taxon>
        <taxon>Magnoliopsida</taxon>
        <taxon>Liliopsida</taxon>
        <taxon>Poales</taxon>
        <taxon>Poaceae</taxon>
        <taxon>BOP clade</taxon>
        <taxon>Pooideae</taxon>
        <taxon>Triticodae</taxon>
        <taxon>Triticeae</taxon>
        <taxon>Triticinae</taxon>
        <taxon>Triticum</taxon>
    </lineage>
</organism>
<evidence type="ECO:0000256" key="1">
    <source>
        <dbReference type="SAM" id="MobiDB-lite"/>
    </source>
</evidence>
<reference evidence="3" key="2">
    <citation type="submission" date="2018-10" db="UniProtKB">
        <authorList>
            <consortium name="EnsemblPlants"/>
        </authorList>
    </citation>
    <scope>IDENTIFICATION</scope>
</reference>
<dbReference type="Proteomes" id="UP000019116">
    <property type="component" value="Chromosome 1A"/>
</dbReference>
<sequence>MACEPSSPPPLPKKQKSPAAAPTTICALGDDLLRKIFLRLPSLPTLVRAALTSRASLGAVRSSPAFRRRFRELHSAPLLGVFLDVFESDTPAFRPLRLHSDPDLAAAVRGGDFLLTRLPDEIDGVAPEWVIQGCHDGRVVLVSYSTGHMAVYDPLARALDLFPRPPGEICEDMYVEYHVLPSDEDRGLFRVICVCHEACGAQAAVLSSETGEWQIFPFLEAAAMQPALQPGDDNEKCSGNGTLVNGCIYWTDGSRALARVLNTSTVQFSRIDLPPHIEGQGAFTAGETKDGRLCIISTVKLTLVVWFRRTDDDGVERWTQHKTFPLEQDIHAHDHCFDNDHIALKVLAIVNGFVYLSTYCEPDRDFPGLFLSFCLETAKLNKLCTIIYPESLYPYIMAWPPSLLLNEPTRNY</sequence>
<evidence type="ECO:0000259" key="2">
    <source>
        <dbReference type="Pfam" id="PF23635"/>
    </source>
</evidence>
<dbReference type="Gramene" id="TraesCS1A03G0544300.1">
    <property type="protein sequence ID" value="TraesCS1A03G0544300.1.CDS"/>
    <property type="gene ID" value="TraesCS1A03G0544300"/>
</dbReference>
<dbReference type="InterPro" id="IPR036047">
    <property type="entry name" value="F-box-like_dom_sf"/>
</dbReference>
<dbReference type="SUPFAM" id="SSF81383">
    <property type="entry name" value="F-box domain"/>
    <property type="match status" value="1"/>
</dbReference>
<feature type="domain" description="F-box protein AT5G49610-like beta-propeller" evidence="2">
    <location>
        <begin position="131"/>
        <end position="402"/>
    </location>
</feature>
<dbReference type="AlphaFoldDB" id="A0A3B5XZS6"/>
<protein>
    <recommendedName>
        <fullName evidence="2">F-box protein AT5G49610-like beta-propeller domain-containing protein</fullName>
    </recommendedName>
</protein>
<reference evidence="3" key="1">
    <citation type="submission" date="2018-08" db="EMBL/GenBank/DDBJ databases">
        <authorList>
            <person name="Rossello M."/>
        </authorList>
    </citation>
    <scope>NUCLEOTIDE SEQUENCE [LARGE SCALE GENOMIC DNA]</scope>
    <source>
        <strain evidence="3">cv. Chinese Spring</strain>
    </source>
</reference>
<dbReference type="Gramene" id="TraesCS1A02G204400.1">
    <property type="protein sequence ID" value="TraesCS1A02G204400.1"/>
    <property type="gene ID" value="TraesCS1A02G204400"/>
</dbReference>
<dbReference type="Pfam" id="PF23635">
    <property type="entry name" value="Beta-prop_AT5G49610-like"/>
    <property type="match status" value="1"/>
</dbReference>
<evidence type="ECO:0000313" key="3">
    <source>
        <dbReference type="EnsemblPlants" id="TraesCS1A02G204400.1"/>
    </source>
</evidence>
<dbReference type="STRING" id="4565.A0A3B5XZS6"/>
<name>A0A3B5XZS6_WHEAT</name>
<dbReference type="OrthoDB" id="585233at2759"/>
<gene>
    <name evidence="3" type="primary">LOC123051410</name>
</gene>
<dbReference type="PANTHER" id="PTHR33207">
    <property type="entry name" value="F-BOX DOMAIN CONTAINING PROTEIN-RELATED"/>
    <property type="match status" value="1"/>
</dbReference>
<proteinExistence type="predicted"/>
<evidence type="ECO:0000313" key="4">
    <source>
        <dbReference type="Proteomes" id="UP000019116"/>
    </source>
</evidence>
<dbReference type="RefSeq" id="XP_044330214.1">
    <property type="nucleotide sequence ID" value="XM_044474279.1"/>
</dbReference>
<accession>A0A3B5XZS6</accession>
<feature type="region of interest" description="Disordered" evidence="1">
    <location>
        <begin position="1"/>
        <end position="20"/>
    </location>
</feature>
<dbReference type="GeneID" id="123051410"/>
<feature type="compositionally biased region" description="Pro residues" evidence="1">
    <location>
        <begin position="1"/>
        <end position="12"/>
    </location>
</feature>
<dbReference type="EnsemblPlants" id="TraesCS1A02G204400.1">
    <property type="protein sequence ID" value="TraesCS1A02G204400.1"/>
    <property type="gene ID" value="TraesCS1A02G204400"/>
</dbReference>